<evidence type="ECO:0000313" key="7">
    <source>
        <dbReference type="EMBL" id="KAK3189125.1"/>
    </source>
</evidence>
<organism evidence="7 8">
    <name type="scientific">Dipteronia sinensis</name>
    <dbReference type="NCBI Taxonomy" id="43782"/>
    <lineage>
        <taxon>Eukaryota</taxon>
        <taxon>Viridiplantae</taxon>
        <taxon>Streptophyta</taxon>
        <taxon>Embryophyta</taxon>
        <taxon>Tracheophyta</taxon>
        <taxon>Spermatophyta</taxon>
        <taxon>Magnoliopsida</taxon>
        <taxon>eudicotyledons</taxon>
        <taxon>Gunneridae</taxon>
        <taxon>Pentapetalae</taxon>
        <taxon>rosids</taxon>
        <taxon>malvids</taxon>
        <taxon>Sapindales</taxon>
        <taxon>Sapindaceae</taxon>
        <taxon>Hippocastanoideae</taxon>
        <taxon>Acereae</taxon>
        <taxon>Dipteronia</taxon>
    </lineage>
</organism>
<proteinExistence type="inferred from homology"/>
<comment type="similarity">
    <text evidence="2 6">Belongs to the plant self-incompatibility (S1) protein family.</text>
</comment>
<dbReference type="Pfam" id="PF05938">
    <property type="entry name" value="Self-incomp_S1"/>
    <property type="match status" value="1"/>
</dbReference>
<dbReference type="PANTHER" id="PTHR31232:SF155">
    <property type="entry name" value="PLANT SELF-INCOMPATIBILITY PROTEIN S1 FAMILY"/>
    <property type="match status" value="1"/>
</dbReference>
<evidence type="ECO:0000256" key="5">
    <source>
        <dbReference type="ARBA" id="ARBA00022729"/>
    </source>
</evidence>
<evidence type="ECO:0000256" key="1">
    <source>
        <dbReference type="ARBA" id="ARBA00004613"/>
    </source>
</evidence>
<gene>
    <name evidence="7" type="ORF">Dsin_028686</name>
</gene>
<keyword evidence="8" id="KW-1185">Reference proteome</keyword>
<accession>A0AAD9ZRR7</accession>
<sequence>MAAWLAENTVVIKNGFRSNAKSLYVHCHSTDKDLGEHWLGRGQKYSWSFDVNIWLTTRFDCYVQWGNKKKSFKAYDFSGYNCCVDKGIVTWTVREDGLLASSKEKDIKDEIAFLHWN</sequence>
<comment type="subcellular location">
    <subcellularLocation>
        <location evidence="1 6">Secreted</location>
    </subcellularLocation>
</comment>
<evidence type="ECO:0000256" key="6">
    <source>
        <dbReference type="RuleBase" id="RU367044"/>
    </source>
</evidence>
<dbReference type="GO" id="GO:0060320">
    <property type="term" value="P:rejection of self pollen"/>
    <property type="evidence" value="ECO:0007669"/>
    <property type="project" value="UniProtKB-KW"/>
</dbReference>
<dbReference type="PANTHER" id="PTHR31232">
    <property type="match status" value="1"/>
</dbReference>
<evidence type="ECO:0000256" key="2">
    <source>
        <dbReference type="ARBA" id="ARBA00005581"/>
    </source>
</evidence>
<dbReference type="AlphaFoldDB" id="A0AAD9ZRR7"/>
<dbReference type="Proteomes" id="UP001281410">
    <property type="component" value="Unassembled WGS sequence"/>
</dbReference>
<dbReference type="EMBL" id="JANJYJ010000009">
    <property type="protein sequence ID" value="KAK3189125.1"/>
    <property type="molecule type" value="Genomic_DNA"/>
</dbReference>
<keyword evidence="5" id="KW-0732">Signal</keyword>
<dbReference type="InterPro" id="IPR010264">
    <property type="entry name" value="Self-incomp_S1"/>
</dbReference>
<protein>
    <recommendedName>
        <fullName evidence="6">S-protein homolog</fullName>
    </recommendedName>
</protein>
<evidence type="ECO:0000256" key="3">
    <source>
        <dbReference type="ARBA" id="ARBA00022471"/>
    </source>
</evidence>
<dbReference type="GO" id="GO:0005576">
    <property type="term" value="C:extracellular region"/>
    <property type="evidence" value="ECO:0007669"/>
    <property type="project" value="UniProtKB-SubCell"/>
</dbReference>
<evidence type="ECO:0000313" key="8">
    <source>
        <dbReference type="Proteomes" id="UP001281410"/>
    </source>
</evidence>
<reference evidence="7" key="1">
    <citation type="journal article" date="2023" name="Plant J.">
        <title>Genome sequences and population genomics provide insights into the demographic history, inbreeding, and mutation load of two 'living fossil' tree species of Dipteronia.</title>
        <authorList>
            <person name="Feng Y."/>
            <person name="Comes H.P."/>
            <person name="Chen J."/>
            <person name="Zhu S."/>
            <person name="Lu R."/>
            <person name="Zhang X."/>
            <person name="Li P."/>
            <person name="Qiu J."/>
            <person name="Olsen K.M."/>
            <person name="Qiu Y."/>
        </authorList>
    </citation>
    <scope>NUCLEOTIDE SEQUENCE</scope>
    <source>
        <strain evidence="7">NBL</strain>
    </source>
</reference>
<name>A0AAD9ZRR7_9ROSI</name>
<comment type="caution">
    <text evidence="7">The sequence shown here is derived from an EMBL/GenBank/DDBJ whole genome shotgun (WGS) entry which is preliminary data.</text>
</comment>
<evidence type="ECO:0000256" key="4">
    <source>
        <dbReference type="ARBA" id="ARBA00022525"/>
    </source>
</evidence>
<keyword evidence="4 6" id="KW-0964">Secreted</keyword>
<keyword evidence="3 6" id="KW-0713">Self-incompatibility</keyword>